<evidence type="ECO:0000259" key="1">
    <source>
        <dbReference type="PROSITE" id="PS50234"/>
    </source>
</evidence>
<feature type="domain" description="VWFA" evidence="1">
    <location>
        <begin position="7"/>
        <end position="200"/>
    </location>
</feature>
<comment type="caution">
    <text evidence="2">The sequence shown here is derived from an EMBL/GenBank/DDBJ whole genome shotgun (WGS) entry which is preliminary data.</text>
</comment>
<dbReference type="SUPFAM" id="SSF53300">
    <property type="entry name" value="vWA-like"/>
    <property type="match status" value="1"/>
</dbReference>
<reference evidence="2" key="1">
    <citation type="journal article" date="2021" name="PeerJ">
        <title>Extensive microbial diversity within the chicken gut microbiome revealed by metagenomics and culture.</title>
        <authorList>
            <person name="Gilroy R."/>
            <person name="Ravi A."/>
            <person name="Getino M."/>
            <person name="Pursley I."/>
            <person name="Horton D.L."/>
            <person name="Alikhan N.F."/>
            <person name="Baker D."/>
            <person name="Gharbi K."/>
            <person name="Hall N."/>
            <person name="Watson M."/>
            <person name="Adriaenssens E.M."/>
            <person name="Foster-Nyarko E."/>
            <person name="Jarju S."/>
            <person name="Secka A."/>
            <person name="Antonio M."/>
            <person name="Oren A."/>
            <person name="Chaudhuri R.R."/>
            <person name="La Ragione R."/>
            <person name="Hildebrand F."/>
            <person name="Pallen M.J."/>
        </authorList>
    </citation>
    <scope>NUCLEOTIDE SEQUENCE</scope>
    <source>
        <strain evidence="2">ChiHecec2B26-446</strain>
    </source>
</reference>
<gene>
    <name evidence="2" type="ORF">H9894_08100</name>
</gene>
<dbReference type="Proteomes" id="UP000886752">
    <property type="component" value="Unassembled WGS sequence"/>
</dbReference>
<dbReference type="InterPro" id="IPR002035">
    <property type="entry name" value="VWF_A"/>
</dbReference>
<protein>
    <submittedName>
        <fullName evidence="2">VWA domain-containing protein</fullName>
    </submittedName>
</protein>
<evidence type="ECO:0000313" key="3">
    <source>
        <dbReference type="Proteomes" id="UP000886752"/>
    </source>
</evidence>
<evidence type="ECO:0000313" key="2">
    <source>
        <dbReference type="EMBL" id="HIW01134.1"/>
    </source>
</evidence>
<name>A0A9D1PX00_9BACT</name>
<dbReference type="Gene3D" id="3.40.50.410">
    <property type="entry name" value="von Willebrand factor, type A domain"/>
    <property type="match status" value="1"/>
</dbReference>
<dbReference type="EMBL" id="DXHV01000073">
    <property type="protein sequence ID" value="HIW01134.1"/>
    <property type="molecule type" value="Genomic_DNA"/>
</dbReference>
<dbReference type="AlphaFoldDB" id="A0A9D1PX00"/>
<dbReference type="InterPro" id="IPR036465">
    <property type="entry name" value="vWFA_dom_sf"/>
</dbReference>
<organism evidence="2 3">
    <name type="scientific">Candidatus Desulfovibrio intestinipullorum</name>
    <dbReference type="NCBI Taxonomy" id="2838536"/>
    <lineage>
        <taxon>Bacteria</taxon>
        <taxon>Pseudomonadati</taxon>
        <taxon>Thermodesulfobacteriota</taxon>
        <taxon>Desulfovibrionia</taxon>
        <taxon>Desulfovibrionales</taxon>
        <taxon>Desulfovibrionaceae</taxon>
        <taxon>Desulfovibrio</taxon>
    </lineage>
</organism>
<dbReference type="CDD" id="cd00198">
    <property type="entry name" value="vWFA"/>
    <property type="match status" value="1"/>
</dbReference>
<proteinExistence type="predicted"/>
<dbReference type="PROSITE" id="PS50234">
    <property type="entry name" value="VWFA"/>
    <property type="match status" value="1"/>
</dbReference>
<sequence>MSRDLCEIVFILDNSGSMAGLEGDTIGSFNGVLNTWKKKGVPVLVSTVLFNHECRVLFDREPIAHIRAMTSRDYSVGGCTALYDAVGGAINHVRWVHRALRLEDVPGQTLFVIITDGEENSSREYSRKNIRSMIDEQKKQGWEFVFLGADIDAEAGCDDLSLDRRSAVNVQRSAAGVQASFAFLADEIPQFLASRSQDKTTDDGAAGEKVCWSAAFDRWQDDTKRSR</sequence>
<accession>A0A9D1PX00</accession>
<reference evidence="2" key="2">
    <citation type="submission" date="2021-04" db="EMBL/GenBank/DDBJ databases">
        <authorList>
            <person name="Gilroy R."/>
        </authorList>
    </citation>
    <scope>NUCLEOTIDE SEQUENCE</scope>
    <source>
        <strain evidence="2">ChiHecec2B26-446</strain>
    </source>
</reference>